<dbReference type="Gene3D" id="2.60.40.740">
    <property type="match status" value="1"/>
</dbReference>
<reference evidence="3" key="2">
    <citation type="submission" date="2011-02" db="EMBL/GenBank/DDBJ databases">
        <title>The complete genome of Fluviicola taffensis DSM 16823.</title>
        <authorList>
            <consortium name="US DOE Joint Genome Institute (JGI-PGF)"/>
            <person name="Lucas S."/>
            <person name="Copeland A."/>
            <person name="Lapidus A."/>
            <person name="Bruce D."/>
            <person name="Goodwin L."/>
            <person name="Pitluck S."/>
            <person name="Kyrpides N."/>
            <person name="Mavromatis K."/>
            <person name="Ivanova N."/>
            <person name="Mikhailova N."/>
            <person name="Pagani I."/>
            <person name="Chertkov O."/>
            <person name="Detter J.C."/>
            <person name="Han C."/>
            <person name="Tapia R."/>
            <person name="Land M."/>
            <person name="Hauser L."/>
            <person name="Markowitz V."/>
            <person name="Cheng J.-F."/>
            <person name="Hugenholtz P."/>
            <person name="Woyke T."/>
            <person name="Wu D."/>
            <person name="Tindall B."/>
            <person name="Pomrenke H.G."/>
            <person name="Brambilla E."/>
            <person name="Klenk H.-P."/>
            <person name="Eisen J.A."/>
        </authorList>
    </citation>
    <scope>NUCLEOTIDE SEQUENCE [LARGE SCALE GENOMIC DNA]</scope>
    <source>
        <strain evidence="3">DSM 16823 / RW262 / RW262</strain>
    </source>
</reference>
<dbReference type="EMBL" id="CP002542">
    <property type="protein sequence ID" value="AEA42516.1"/>
    <property type="molecule type" value="Genomic_DNA"/>
</dbReference>
<sequence precursor="true">MKTLRIFQFIALLLASSSIFGQITPGTAPCTSTCTTSGSYPSGTGTSGMGSWGCLGSTPNPNWVAIGAGSNGYISLQLTQTNGSGNGIDVDFGVFGPFTSISAGCSSIITGSSPMVDCSFSSTSVETIEIPNASIGQIYIILITNYSGQSGTISLTPTSGTVNCNGISFNATATSTPATCNQPNGSVTVTPNGGVAPYTYLWNTPGNPTTQTVTNVPPGTYTVTIGSSPNPTNGQPVPPATATVTVANLNASYSSTSTPASCPMGHNGTATANFSMAGGSAGITASYSWNDPAGQMTKTATGLLPGTYICTIALSNGCVGTVTVTVGANPVAYSSSSTLVSCPGGSDGTATATMAPVVGTLSYAWNDPSAQSTQVATGLTAGSYTCVITSTIGCTGTVNVTVSEIPGMIATFSETINVSCNSGNDGHLKVAVIQGTPPYSYAWDHSASTTHTASDLFVGISTVTVTDALGCVVSASETLTQPDPLQINFLTSNQIICPEASTTLNVTGIGGNGAANGNYTFTWKENGTVIGTGESIVVDPLNDSTTYCVELTEVCGSPSTDSCMVINFPTPIVPIYRANKPYSCLPGDLVFYLDTTNLDQDDPIDSVIVHYGNGDMGVVYGNDSIHYIYTEAGLYTIDVTVTSDLGCVTTGTFQGIANVIANPVADFTFSANPTTIFETVVKMQDKSSPNVINWTWYSPGSTPNSSTYESPTFTFPEGVVATYTVQLIVETPEGCIDTTERILSVNSDIIFYAPNAFTPDGDEFNQTWKFYVSGIDEFNFELLIFNRWGEVIWETHDVNSTWDGTYNGAPCKEGAYSWVARVKDTYSDKKMTFNGAINILK</sequence>
<keyword evidence="1" id="KW-0732">Signal</keyword>
<organism evidence="2 3">
    <name type="scientific">Fluviicola taffensis (strain DSM 16823 / NCIMB 13979 / RW262)</name>
    <dbReference type="NCBI Taxonomy" id="755732"/>
    <lineage>
        <taxon>Bacteria</taxon>
        <taxon>Pseudomonadati</taxon>
        <taxon>Bacteroidota</taxon>
        <taxon>Flavobacteriia</taxon>
        <taxon>Flavobacteriales</taxon>
        <taxon>Crocinitomicaceae</taxon>
        <taxon>Fluviicola</taxon>
    </lineage>
</organism>
<dbReference type="KEGG" id="fte:Fluta_0511"/>
<proteinExistence type="predicted"/>
<dbReference type="eggNOG" id="COG3291">
    <property type="taxonomic scope" value="Bacteria"/>
</dbReference>
<dbReference type="InterPro" id="IPR035986">
    <property type="entry name" value="PKD_dom_sf"/>
</dbReference>
<dbReference type="RefSeq" id="WP_013685290.1">
    <property type="nucleotide sequence ID" value="NC_015321.1"/>
</dbReference>
<dbReference type="Proteomes" id="UP000007463">
    <property type="component" value="Chromosome"/>
</dbReference>
<dbReference type="NCBIfam" id="TIGR04131">
    <property type="entry name" value="Bac_Flav_CTERM"/>
    <property type="match status" value="1"/>
</dbReference>
<dbReference type="SUPFAM" id="SSF49299">
    <property type="entry name" value="PKD domain"/>
    <property type="match status" value="2"/>
</dbReference>
<feature type="chain" id="PRO_5003283418" evidence="1">
    <location>
        <begin position="22"/>
        <end position="841"/>
    </location>
</feature>
<dbReference type="InterPro" id="IPR026341">
    <property type="entry name" value="T9SS_type_B"/>
</dbReference>
<dbReference type="Gene3D" id="2.60.40.10">
    <property type="entry name" value="Immunoglobulins"/>
    <property type="match status" value="2"/>
</dbReference>
<dbReference type="InterPro" id="IPR025667">
    <property type="entry name" value="SprB_repeat"/>
</dbReference>
<dbReference type="Pfam" id="PF13585">
    <property type="entry name" value="CHU_C"/>
    <property type="match status" value="1"/>
</dbReference>
<dbReference type="STRING" id="755732.Fluta_0511"/>
<evidence type="ECO:0000313" key="3">
    <source>
        <dbReference type="Proteomes" id="UP000007463"/>
    </source>
</evidence>
<accession>F2IFQ8</accession>
<protein>
    <submittedName>
        <fullName evidence="2">PKD domain containing protein</fullName>
    </submittedName>
</protein>
<dbReference type="AlphaFoldDB" id="F2IFQ8"/>
<dbReference type="Pfam" id="PF13573">
    <property type="entry name" value="SprB"/>
    <property type="match status" value="2"/>
</dbReference>
<reference evidence="2 3" key="1">
    <citation type="journal article" date="2011" name="Stand. Genomic Sci.">
        <title>Complete genome sequence of the gliding freshwater bacterium Fluviicola taffensis type strain (RW262).</title>
        <authorList>
            <person name="Woyke T."/>
            <person name="Chertkov O."/>
            <person name="Lapidus A."/>
            <person name="Nolan M."/>
            <person name="Lucas S."/>
            <person name="Del Rio T.G."/>
            <person name="Tice H."/>
            <person name="Cheng J.F."/>
            <person name="Tapia R."/>
            <person name="Han C."/>
            <person name="Goodwin L."/>
            <person name="Pitluck S."/>
            <person name="Liolios K."/>
            <person name="Pagani I."/>
            <person name="Ivanova N."/>
            <person name="Huntemann M."/>
            <person name="Mavromatis K."/>
            <person name="Mikhailova N."/>
            <person name="Pati A."/>
            <person name="Chen A."/>
            <person name="Palaniappan K."/>
            <person name="Land M."/>
            <person name="Hauser L."/>
            <person name="Brambilla E.M."/>
            <person name="Rohde M."/>
            <person name="Mwirichia R."/>
            <person name="Sikorski J."/>
            <person name="Tindall B.J."/>
            <person name="Goker M."/>
            <person name="Bristow J."/>
            <person name="Eisen J.A."/>
            <person name="Markowitz V."/>
            <person name="Hugenholtz P."/>
            <person name="Klenk H.P."/>
            <person name="Kyrpides N.C."/>
        </authorList>
    </citation>
    <scope>NUCLEOTIDE SEQUENCE [LARGE SCALE GENOMIC DNA]</scope>
    <source>
        <strain evidence="3">DSM 16823 / RW262 / RW262</strain>
    </source>
</reference>
<dbReference type="HOGENOM" id="CLU_338260_0_0_10"/>
<name>F2IFQ8_FLUTR</name>
<keyword evidence="3" id="KW-1185">Reference proteome</keyword>
<dbReference type="InterPro" id="IPR013783">
    <property type="entry name" value="Ig-like_fold"/>
</dbReference>
<evidence type="ECO:0000313" key="2">
    <source>
        <dbReference type="EMBL" id="AEA42516.1"/>
    </source>
</evidence>
<evidence type="ECO:0000256" key="1">
    <source>
        <dbReference type="SAM" id="SignalP"/>
    </source>
</evidence>
<gene>
    <name evidence="2" type="ordered locus">Fluta_0511</name>
</gene>
<feature type="signal peptide" evidence="1">
    <location>
        <begin position="1"/>
        <end position="21"/>
    </location>
</feature>